<evidence type="ECO:0000256" key="4">
    <source>
        <dbReference type="ARBA" id="ARBA00022553"/>
    </source>
</evidence>
<dbReference type="GO" id="GO:0016036">
    <property type="term" value="P:cellular response to phosphate starvation"/>
    <property type="evidence" value="ECO:0007669"/>
    <property type="project" value="TreeGrafter"/>
</dbReference>
<dbReference type="SUPFAM" id="SSF55874">
    <property type="entry name" value="ATPase domain of HSP90 chaperone/DNA topoisomerase II/histidine kinase"/>
    <property type="match status" value="1"/>
</dbReference>
<dbReference type="PANTHER" id="PTHR45453:SF1">
    <property type="entry name" value="PHOSPHATE REGULON SENSOR PROTEIN PHOR"/>
    <property type="match status" value="1"/>
</dbReference>
<dbReference type="EMBL" id="QORO01000005">
    <property type="protein sequence ID" value="RCK56984.1"/>
    <property type="molecule type" value="Genomic_DNA"/>
</dbReference>
<feature type="compositionally biased region" description="Basic residues" evidence="9">
    <location>
        <begin position="382"/>
        <end position="394"/>
    </location>
</feature>
<evidence type="ECO:0000256" key="5">
    <source>
        <dbReference type="ARBA" id="ARBA00022679"/>
    </source>
</evidence>
<evidence type="ECO:0000256" key="7">
    <source>
        <dbReference type="ARBA" id="ARBA00023012"/>
    </source>
</evidence>
<sequence>MPGSLLAMFVGIAIGTLVTLVIVGAFQLRDRAMRSANPQVPAAVTSMLDVLEDAAVVTDASGIVLAASPSSRWLGVVAGRRLAQEELRGLMKLARQNGRSPAQTMRIRVSRVSSDTRLVIGRAAAISDEFIAIFVRDISEQERVQQMRQDFIQNTSHELKTPVGAIGLLAEALVVAADDPDQVRHFSERVSAEADRLGQLTARIMNLSRLQAADELLDVSDVSVDEIVARTVDAHQTTARAADVELVTGGETGIRVHGDARVLVEALSNLVSNAIAYSPEGSHVGIGVKQDEDIVEIAVTDQGLGISEADQKRIFERFYRADQARSRHTGGTGLGLSIVKHAIQRHGGEVRLWSREGQGSTFTIRLPLGGPLTGAVPLKLDKKSKKQREKKKRAAERAAKRKESSA</sequence>
<feature type="transmembrane region" description="Helical" evidence="10">
    <location>
        <begin position="6"/>
        <end position="26"/>
    </location>
</feature>
<gene>
    <name evidence="12" type="ORF">DTO57_11700</name>
</gene>
<keyword evidence="10" id="KW-0812">Transmembrane</keyword>
<dbReference type="PANTHER" id="PTHR45453">
    <property type="entry name" value="PHOSPHATE REGULON SENSOR PROTEIN PHOR"/>
    <property type="match status" value="1"/>
</dbReference>
<dbReference type="RefSeq" id="WP_114118425.1">
    <property type="nucleotide sequence ID" value="NZ_BMHU01000005.1"/>
</dbReference>
<dbReference type="CDD" id="cd00075">
    <property type="entry name" value="HATPase"/>
    <property type="match status" value="1"/>
</dbReference>
<dbReference type="OrthoDB" id="9813151at2"/>
<dbReference type="InterPro" id="IPR004358">
    <property type="entry name" value="Sig_transdc_His_kin-like_C"/>
</dbReference>
<keyword evidence="13" id="KW-1185">Reference proteome</keyword>
<comment type="catalytic activity">
    <reaction evidence="1">
        <text>ATP + protein L-histidine = ADP + protein N-phospho-L-histidine.</text>
        <dbReference type="EC" id="2.7.13.3"/>
    </reaction>
</comment>
<dbReference type="InterPro" id="IPR036890">
    <property type="entry name" value="HATPase_C_sf"/>
</dbReference>
<dbReference type="SMART" id="SM00387">
    <property type="entry name" value="HATPase_c"/>
    <property type="match status" value="1"/>
</dbReference>
<dbReference type="EC" id="2.7.13.3" evidence="3"/>
<protein>
    <recommendedName>
        <fullName evidence="8">Sensor-like histidine kinase SenX3</fullName>
        <ecNumber evidence="3">2.7.13.3</ecNumber>
    </recommendedName>
</protein>
<dbReference type="PRINTS" id="PR00344">
    <property type="entry name" value="BCTRLSENSOR"/>
</dbReference>
<dbReference type="AlphaFoldDB" id="A0A367XTS4"/>
<dbReference type="SMART" id="SM00388">
    <property type="entry name" value="HisKA"/>
    <property type="match status" value="1"/>
</dbReference>
<dbReference type="GO" id="GO:0000155">
    <property type="term" value="F:phosphorelay sensor kinase activity"/>
    <property type="evidence" value="ECO:0007669"/>
    <property type="project" value="InterPro"/>
</dbReference>
<keyword evidence="7" id="KW-0902">Two-component regulatory system</keyword>
<evidence type="ECO:0000256" key="9">
    <source>
        <dbReference type="SAM" id="MobiDB-lite"/>
    </source>
</evidence>
<dbReference type="CDD" id="cd00082">
    <property type="entry name" value="HisKA"/>
    <property type="match status" value="1"/>
</dbReference>
<dbReference type="Proteomes" id="UP000253508">
    <property type="component" value="Unassembled WGS sequence"/>
</dbReference>
<keyword evidence="5" id="KW-0808">Transferase</keyword>
<organism evidence="12 13">
    <name type="scientific">Microbacterium sorbitolivorans</name>
    <dbReference type="NCBI Taxonomy" id="1867410"/>
    <lineage>
        <taxon>Bacteria</taxon>
        <taxon>Bacillati</taxon>
        <taxon>Actinomycetota</taxon>
        <taxon>Actinomycetes</taxon>
        <taxon>Micrococcales</taxon>
        <taxon>Microbacteriaceae</taxon>
        <taxon>Microbacterium</taxon>
    </lineage>
</organism>
<reference evidence="12 13" key="1">
    <citation type="submission" date="2018-07" db="EMBL/GenBank/DDBJ databases">
        <title>Microbacterium endoborsara sp. nov., a novel actinobacterium isolated from Borszczowia aralocaspica.</title>
        <authorList>
            <person name="An D."/>
        </authorList>
    </citation>
    <scope>NUCLEOTIDE SEQUENCE [LARGE SCALE GENOMIC DNA]</scope>
    <source>
        <strain evidence="12 13">C1.15228</strain>
    </source>
</reference>
<dbReference type="InterPro" id="IPR003594">
    <property type="entry name" value="HATPase_dom"/>
</dbReference>
<dbReference type="InterPro" id="IPR036097">
    <property type="entry name" value="HisK_dim/P_sf"/>
</dbReference>
<dbReference type="InterPro" id="IPR003661">
    <property type="entry name" value="HisK_dim/P_dom"/>
</dbReference>
<comment type="subcellular location">
    <subcellularLocation>
        <location evidence="2">Cell membrane</location>
    </subcellularLocation>
</comment>
<dbReference type="InterPro" id="IPR005467">
    <property type="entry name" value="His_kinase_dom"/>
</dbReference>
<evidence type="ECO:0000259" key="11">
    <source>
        <dbReference type="PROSITE" id="PS50109"/>
    </source>
</evidence>
<evidence type="ECO:0000256" key="2">
    <source>
        <dbReference type="ARBA" id="ARBA00004236"/>
    </source>
</evidence>
<evidence type="ECO:0000256" key="3">
    <source>
        <dbReference type="ARBA" id="ARBA00012438"/>
    </source>
</evidence>
<accession>A0A367XTS4</accession>
<keyword evidence="6 12" id="KW-0418">Kinase</keyword>
<dbReference type="GO" id="GO:0004721">
    <property type="term" value="F:phosphoprotein phosphatase activity"/>
    <property type="evidence" value="ECO:0007669"/>
    <property type="project" value="TreeGrafter"/>
</dbReference>
<dbReference type="Gene3D" id="3.30.565.10">
    <property type="entry name" value="Histidine kinase-like ATPase, C-terminal domain"/>
    <property type="match status" value="1"/>
</dbReference>
<evidence type="ECO:0000256" key="1">
    <source>
        <dbReference type="ARBA" id="ARBA00000085"/>
    </source>
</evidence>
<keyword evidence="4" id="KW-0597">Phosphoprotein</keyword>
<dbReference type="GO" id="GO:0005886">
    <property type="term" value="C:plasma membrane"/>
    <property type="evidence" value="ECO:0007669"/>
    <property type="project" value="UniProtKB-SubCell"/>
</dbReference>
<evidence type="ECO:0000256" key="8">
    <source>
        <dbReference type="ARBA" id="ARBA00039401"/>
    </source>
</evidence>
<comment type="caution">
    <text evidence="12">The sequence shown here is derived from an EMBL/GenBank/DDBJ whole genome shotgun (WGS) entry which is preliminary data.</text>
</comment>
<dbReference type="SUPFAM" id="SSF47384">
    <property type="entry name" value="Homodimeric domain of signal transducing histidine kinase"/>
    <property type="match status" value="1"/>
</dbReference>
<dbReference type="Pfam" id="PF00512">
    <property type="entry name" value="HisKA"/>
    <property type="match status" value="1"/>
</dbReference>
<evidence type="ECO:0000256" key="10">
    <source>
        <dbReference type="SAM" id="Phobius"/>
    </source>
</evidence>
<keyword evidence="10" id="KW-0472">Membrane</keyword>
<feature type="compositionally biased region" description="Basic and acidic residues" evidence="9">
    <location>
        <begin position="395"/>
        <end position="406"/>
    </location>
</feature>
<feature type="region of interest" description="Disordered" evidence="9">
    <location>
        <begin position="375"/>
        <end position="406"/>
    </location>
</feature>
<feature type="domain" description="Histidine kinase" evidence="11">
    <location>
        <begin position="154"/>
        <end position="370"/>
    </location>
</feature>
<dbReference type="FunFam" id="3.30.565.10:FF:000006">
    <property type="entry name" value="Sensor histidine kinase WalK"/>
    <property type="match status" value="1"/>
</dbReference>
<dbReference type="Pfam" id="PF02518">
    <property type="entry name" value="HATPase_c"/>
    <property type="match status" value="1"/>
</dbReference>
<dbReference type="InterPro" id="IPR050351">
    <property type="entry name" value="BphY/WalK/GraS-like"/>
</dbReference>
<evidence type="ECO:0000256" key="6">
    <source>
        <dbReference type="ARBA" id="ARBA00022777"/>
    </source>
</evidence>
<evidence type="ECO:0000313" key="13">
    <source>
        <dbReference type="Proteomes" id="UP000253508"/>
    </source>
</evidence>
<dbReference type="PROSITE" id="PS50109">
    <property type="entry name" value="HIS_KIN"/>
    <property type="match status" value="1"/>
</dbReference>
<name>A0A367XTS4_9MICO</name>
<dbReference type="Gene3D" id="1.10.287.130">
    <property type="match status" value="1"/>
</dbReference>
<proteinExistence type="predicted"/>
<keyword evidence="10" id="KW-1133">Transmembrane helix</keyword>
<evidence type="ECO:0000313" key="12">
    <source>
        <dbReference type="EMBL" id="RCK56984.1"/>
    </source>
</evidence>